<dbReference type="Pfam" id="PF08378">
    <property type="entry name" value="NERD"/>
    <property type="match status" value="1"/>
</dbReference>
<dbReference type="EMBL" id="KX129784">
    <property type="protein sequence ID" value="ANR95733.1"/>
    <property type="molecule type" value="Genomic_DNA"/>
</dbReference>
<organism evidence="1">
    <name type="scientific">Escherichia coli</name>
    <dbReference type="NCBI Taxonomy" id="562"/>
    <lineage>
        <taxon>Bacteria</taxon>
        <taxon>Pseudomonadati</taxon>
        <taxon>Pseudomonadota</taxon>
        <taxon>Gammaproteobacteria</taxon>
        <taxon>Enterobacterales</taxon>
        <taxon>Enterobacteriaceae</taxon>
        <taxon>Escherichia</taxon>
    </lineage>
</organism>
<keyword evidence="1" id="KW-0614">Plasmid</keyword>
<name>A0A1B1IL20_ECOLX</name>
<geneLocation type="plasmid" evidence="1">
    <name>pH226B</name>
</geneLocation>
<dbReference type="RefSeq" id="WP_029396059.1">
    <property type="nucleotide sequence ID" value="NZ_BKBZ01000003.1"/>
</dbReference>
<reference evidence="1" key="1">
    <citation type="journal article" date="2016" name="Antimicrob. Agents Chemother.">
        <title>Full-length nucleotide sequences of mcr-1 harboring plasmids isolated from extended-spectrum beta-lactamase (ESBL)- producing Escherichia coli of different origins.</title>
        <authorList>
            <person name="Zurfluh K."/>
            <person name="Klumpp J."/>
            <person name="Nuesch-Inderbinen M."/>
            <person name="Stephan R."/>
        </authorList>
    </citation>
    <scope>NUCLEOTIDE SEQUENCE</scope>
    <source>
        <strain evidence="1">H226B</strain>
        <plasmid evidence="1">pH226B</plasmid>
    </source>
</reference>
<sequence length="242" mass="27898">MDAILMVWRVIGISIIVLALIVLYCLMGFVSSAIAERRTARQIEIYLPDDAEGLLSDLTLPVNATGTTQIDHVLIASHGLYVIEQKNYAGKLYGKLEESHWRKWKSSGTLKLQNPFRQNYGHIRAIQSTLRASELECINVVIINGPCKFEGEKPDWLCMGMEEFVRKVTERRQLNVFKPEAVSFIRGELKLKRKPPGLYTDLNHIHNVTTRYKTTMRLEQRITYNLLRFSRLILSKMFRSAK</sequence>
<dbReference type="InterPro" id="IPR011528">
    <property type="entry name" value="NERD"/>
</dbReference>
<proteinExistence type="predicted"/>
<evidence type="ECO:0000313" key="1">
    <source>
        <dbReference type="EMBL" id="ANR95733.1"/>
    </source>
</evidence>
<accession>A0A1B1IL20</accession>
<dbReference type="PROSITE" id="PS50965">
    <property type="entry name" value="NERD"/>
    <property type="match status" value="1"/>
</dbReference>
<dbReference type="AlphaFoldDB" id="A0A1B1IL20"/>
<protein>
    <submittedName>
        <fullName evidence="1">Uncharacterized protein</fullName>
    </submittedName>
</protein>